<dbReference type="FunFam" id="2.30.130.10:FF:000007">
    <property type="entry name" value="Glutamate 5-kinase"/>
    <property type="match status" value="1"/>
</dbReference>
<dbReference type="HOGENOM" id="CLU_025400_2_0_0"/>
<feature type="domain" description="PUA" evidence="9">
    <location>
        <begin position="287"/>
        <end position="367"/>
    </location>
</feature>
<evidence type="ECO:0000256" key="3">
    <source>
        <dbReference type="ARBA" id="ARBA00022650"/>
    </source>
</evidence>
<evidence type="ECO:0000256" key="7">
    <source>
        <dbReference type="ARBA" id="ARBA00022840"/>
    </source>
</evidence>
<keyword evidence="4 8" id="KW-0808">Transferase</keyword>
<dbReference type="InterPro" id="IPR001057">
    <property type="entry name" value="Glu/AcGlu_kinase"/>
</dbReference>
<reference evidence="10 11" key="1">
    <citation type="journal article" date="2009" name="Stand. Genomic Sci.">
        <title>Complete genome sequence of Pirellula staleyi type strain (ATCC 27377).</title>
        <authorList>
            <person name="Clum A."/>
            <person name="Tindall B.J."/>
            <person name="Sikorski J."/>
            <person name="Ivanova N."/>
            <person name="Mavrommatis K."/>
            <person name="Lucas S."/>
            <person name="Glavina del Rio T."/>
            <person name="Nolan M."/>
            <person name="Chen F."/>
            <person name="Tice H."/>
            <person name="Pitluck S."/>
            <person name="Cheng J.F."/>
            <person name="Chertkov O."/>
            <person name="Brettin T."/>
            <person name="Han C."/>
            <person name="Detter J.C."/>
            <person name="Kuske C."/>
            <person name="Bruce D."/>
            <person name="Goodwin L."/>
            <person name="Ovchinikova G."/>
            <person name="Pati A."/>
            <person name="Mikhailova N."/>
            <person name="Chen A."/>
            <person name="Palaniappan K."/>
            <person name="Land M."/>
            <person name="Hauser L."/>
            <person name="Chang Y.J."/>
            <person name="Jeffries C.D."/>
            <person name="Chain P."/>
            <person name="Rohde M."/>
            <person name="Goker M."/>
            <person name="Bristow J."/>
            <person name="Eisen J.A."/>
            <person name="Markowitz V."/>
            <person name="Hugenholtz P."/>
            <person name="Kyrpides N.C."/>
            <person name="Klenk H.P."/>
            <person name="Lapidus A."/>
        </authorList>
    </citation>
    <scope>NUCLEOTIDE SEQUENCE [LARGE SCALE GENOMIC DNA]</scope>
    <source>
        <strain evidence="11">ATCC 27377 / DSM 6068 / ICPB 4128</strain>
    </source>
</reference>
<dbReference type="Gene3D" id="3.40.1160.10">
    <property type="entry name" value="Acetylglutamate kinase-like"/>
    <property type="match status" value="1"/>
</dbReference>
<comment type="pathway">
    <text evidence="8">Amino-acid biosynthesis; L-proline biosynthesis; L-glutamate 5-semialdehyde from L-glutamate: step 1/2.</text>
</comment>
<dbReference type="GO" id="GO:0004349">
    <property type="term" value="F:glutamate 5-kinase activity"/>
    <property type="evidence" value="ECO:0007669"/>
    <property type="project" value="UniProtKB-UniRule"/>
</dbReference>
<dbReference type="SMART" id="SM00359">
    <property type="entry name" value="PUA"/>
    <property type="match status" value="1"/>
</dbReference>
<gene>
    <name evidence="8" type="primary">proB</name>
    <name evidence="10" type="ordered locus">Psta_0520</name>
</gene>
<dbReference type="SUPFAM" id="SSF53633">
    <property type="entry name" value="Carbamate kinase-like"/>
    <property type="match status" value="1"/>
</dbReference>
<comment type="function">
    <text evidence="8">Catalyzes the transfer of a phosphate group to glutamate to form L-glutamate 5-phosphate.</text>
</comment>
<evidence type="ECO:0000256" key="5">
    <source>
        <dbReference type="ARBA" id="ARBA00022741"/>
    </source>
</evidence>
<dbReference type="Gene3D" id="2.30.130.10">
    <property type="entry name" value="PUA domain"/>
    <property type="match status" value="1"/>
</dbReference>
<dbReference type="InterPro" id="IPR002478">
    <property type="entry name" value="PUA"/>
</dbReference>
<dbReference type="NCBIfam" id="TIGR01027">
    <property type="entry name" value="proB"/>
    <property type="match status" value="1"/>
</dbReference>
<organism evidence="10 11">
    <name type="scientific">Pirellula staleyi (strain ATCC 27377 / DSM 6068 / ICPB 4128)</name>
    <name type="common">Pirella staleyi</name>
    <dbReference type="NCBI Taxonomy" id="530564"/>
    <lineage>
        <taxon>Bacteria</taxon>
        <taxon>Pseudomonadati</taxon>
        <taxon>Planctomycetota</taxon>
        <taxon>Planctomycetia</taxon>
        <taxon>Pirellulales</taxon>
        <taxon>Pirellulaceae</taxon>
        <taxon>Pirellula</taxon>
    </lineage>
</organism>
<keyword evidence="2 8" id="KW-0028">Amino-acid biosynthesis</keyword>
<dbReference type="PROSITE" id="PS00902">
    <property type="entry name" value="GLUTAMATE_5_KINASE"/>
    <property type="match status" value="1"/>
</dbReference>
<feature type="binding site" evidence="8">
    <location>
        <begin position="180"/>
        <end position="181"/>
    </location>
    <ligand>
        <name>ATP</name>
        <dbReference type="ChEBI" id="CHEBI:30616"/>
    </ligand>
</feature>
<dbReference type="EC" id="2.7.2.11" evidence="8"/>
<evidence type="ECO:0000256" key="4">
    <source>
        <dbReference type="ARBA" id="ARBA00022679"/>
    </source>
</evidence>
<dbReference type="GO" id="GO:0003723">
    <property type="term" value="F:RNA binding"/>
    <property type="evidence" value="ECO:0007669"/>
    <property type="project" value="InterPro"/>
</dbReference>
<dbReference type="STRING" id="530564.Psta_0520"/>
<dbReference type="Proteomes" id="UP000001887">
    <property type="component" value="Chromosome"/>
</dbReference>
<dbReference type="eggNOG" id="COG0263">
    <property type="taxonomic scope" value="Bacteria"/>
</dbReference>
<comment type="catalytic activity">
    <reaction evidence="8">
        <text>L-glutamate + ATP = L-glutamyl 5-phosphate + ADP</text>
        <dbReference type="Rhea" id="RHEA:14877"/>
        <dbReference type="ChEBI" id="CHEBI:29985"/>
        <dbReference type="ChEBI" id="CHEBI:30616"/>
        <dbReference type="ChEBI" id="CHEBI:58274"/>
        <dbReference type="ChEBI" id="CHEBI:456216"/>
        <dbReference type="EC" id="2.7.2.11"/>
    </reaction>
</comment>
<comment type="subcellular location">
    <subcellularLocation>
        <location evidence="8">Cytoplasm</location>
    </subcellularLocation>
</comment>
<evidence type="ECO:0000256" key="1">
    <source>
        <dbReference type="ARBA" id="ARBA00022490"/>
    </source>
</evidence>
<dbReference type="Pfam" id="PF01472">
    <property type="entry name" value="PUA"/>
    <property type="match status" value="1"/>
</dbReference>
<feature type="binding site" evidence="8">
    <location>
        <position position="19"/>
    </location>
    <ligand>
        <name>ATP</name>
        <dbReference type="ChEBI" id="CHEBI:30616"/>
    </ligand>
</feature>
<dbReference type="GO" id="GO:0005829">
    <property type="term" value="C:cytosol"/>
    <property type="evidence" value="ECO:0007669"/>
    <property type="project" value="TreeGrafter"/>
</dbReference>
<evidence type="ECO:0000256" key="8">
    <source>
        <dbReference type="HAMAP-Rule" id="MF_00456"/>
    </source>
</evidence>
<dbReference type="InterPro" id="IPR019797">
    <property type="entry name" value="Glutamate_5-kinase_CS"/>
</dbReference>
<dbReference type="InterPro" id="IPR041739">
    <property type="entry name" value="G5K_ProB"/>
</dbReference>
<dbReference type="UniPathway" id="UPA00098">
    <property type="reaction ID" value="UER00359"/>
</dbReference>
<evidence type="ECO:0000256" key="2">
    <source>
        <dbReference type="ARBA" id="ARBA00022605"/>
    </source>
</evidence>
<dbReference type="SUPFAM" id="SSF88697">
    <property type="entry name" value="PUA domain-like"/>
    <property type="match status" value="1"/>
</dbReference>
<dbReference type="PANTHER" id="PTHR43654">
    <property type="entry name" value="GLUTAMATE 5-KINASE"/>
    <property type="match status" value="1"/>
</dbReference>
<protein>
    <recommendedName>
        <fullName evidence="8">Glutamate 5-kinase</fullName>
        <ecNumber evidence="8">2.7.2.11</ecNumber>
    </recommendedName>
    <alternativeName>
        <fullName evidence="8">Gamma-glutamyl kinase</fullName>
        <shortName evidence="8">GK</shortName>
    </alternativeName>
</protein>
<dbReference type="CDD" id="cd21157">
    <property type="entry name" value="PUA_G5K"/>
    <property type="match status" value="1"/>
</dbReference>
<dbReference type="EMBL" id="CP001848">
    <property type="protein sequence ID" value="ADB15207.1"/>
    <property type="molecule type" value="Genomic_DNA"/>
</dbReference>
<dbReference type="CDD" id="cd04242">
    <property type="entry name" value="AAK_G5K_ProB"/>
    <property type="match status" value="1"/>
</dbReference>
<dbReference type="InterPro" id="IPR001048">
    <property type="entry name" value="Asp/Glu/Uridylate_kinase"/>
</dbReference>
<evidence type="ECO:0000313" key="10">
    <source>
        <dbReference type="EMBL" id="ADB15207.1"/>
    </source>
</evidence>
<dbReference type="FunFam" id="3.40.1160.10:FF:000018">
    <property type="entry name" value="Glutamate 5-kinase"/>
    <property type="match status" value="1"/>
</dbReference>
<dbReference type="InterPro" id="IPR005715">
    <property type="entry name" value="Glu_5kinase/COase_Synthase"/>
</dbReference>
<dbReference type="InterPro" id="IPR011529">
    <property type="entry name" value="Glu_5kinase"/>
</dbReference>
<name>D2R3H6_PIRSD</name>
<keyword evidence="3 8" id="KW-0641">Proline biosynthesis</keyword>
<feature type="binding site" evidence="8">
    <location>
        <position position="146"/>
    </location>
    <ligand>
        <name>substrate</name>
    </ligand>
</feature>
<dbReference type="KEGG" id="psl:Psta_0520"/>
<dbReference type="Pfam" id="PF00696">
    <property type="entry name" value="AA_kinase"/>
    <property type="match status" value="1"/>
</dbReference>
<keyword evidence="7 8" id="KW-0067">ATP-binding</keyword>
<dbReference type="PIRSF" id="PIRSF000729">
    <property type="entry name" value="GK"/>
    <property type="match status" value="1"/>
</dbReference>
<dbReference type="HAMAP" id="MF_00456">
    <property type="entry name" value="ProB"/>
    <property type="match status" value="1"/>
</dbReference>
<keyword evidence="1 8" id="KW-0963">Cytoplasm</keyword>
<dbReference type="InterPro" id="IPR015947">
    <property type="entry name" value="PUA-like_sf"/>
</dbReference>
<dbReference type="GO" id="GO:0005524">
    <property type="term" value="F:ATP binding"/>
    <property type="evidence" value="ECO:0007669"/>
    <property type="project" value="UniProtKB-KW"/>
</dbReference>
<keyword evidence="6 8" id="KW-0418">Kinase</keyword>
<dbReference type="PROSITE" id="PS50890">
    <property type="entry name" value="PUA"/>
    <property type="match status" value="1"/>
</dbReference>
<dbReference type="GO" id="GO:0055129">
    <property type="term" value="P:L-proline biosynthetic process"/>
    <property type="evidence" value="ECO:0007669"/>
    <property type="project" value="UniProtKB-UniRule"/>
</dbReference>
<dbReference type="InterPro" id="IPR036974">
    <property type="entry name" value="PUA_sf"/>
</dbReference>
<evidence type="ECO:0000256" key="6">
    <source>
        <dbReference type="ARBA" id="ARBA00022777"/>
    </source>
</evidence>
<keyword evidence="5 8" id="KW-0547">Nucleotide-binding</keyword>
<feature type="binding site" evidence="8">
    <location>
        <position position="59"/>
    </location>
    <ligand>
        <name>substrate</name>
    </ligand>
</feature>
<dbReference type="InterPro" id="IPR036393">
    <property type="entry name" value="AceGlu_kinase-like_sf"/>
</dbReference>
<dbReference type="AlphaFoldDB" id="D2R3H6"/>
<sequence>MPDSLRQEIASAAHTIVIKVGTRSITHSDGTLNTERIQQLAEDITRCCNAGKRVVLVSSGAVGAGMSLLGLKSRPTDLAKLQAVAAVGQAHLIQTYDKTFSQLGRRAAQVLLTLDDVKDRIRYLNVRNTLLSILELGAVPIINENDTVSVDELMTTFGDNDRLAAMVTNLIRAPLLVIVSDVEGLYDGDPSLSSSQLIPTVTAIDERILSFVRDKKTGLSKGGMASKLEAARIVTTAGENVIIGNCKRTSILTEVMSGELVGTLFAGQGKAISPFKRWLGFTAVTRGKLQLDAGARKAIVEQGRSLLAAGISDVQGKFGKGDVVALCDAEGQIIARGLTNYSADDVERIKGLKSAKFAQVLGHSPYDEVIHRDNLVLVSK</sequence>
<dbReference type="PRINTS" id="PR00474">
    <property type="entry name" value="GLU5KINASE"/>
</dbReference>
<dbReference type="PANTHER" id="PTHR43654:SF1">
    <property type="entry name" value="ISOPENTENYL PHOSPHATE KINASE"/>
    <property type="match status" value="1"/>
</dbReference>
<accession>D2R3H6</accession>
<evidence type="ECO:0000313" key="11">
    <source>
        <dbReference type="Proteomes" id="UP000001887"/>
    </source>
</evidence>
<comment type="caution">
    <text evidence="8">Lacks conserved residue(s) required for the propagation of feature annotation.</text>
</comment>
<comment type="similarity">
    <text evidence="8">Belongs to the glutamate 5-kinase family.</text>
</comment>
<dbReference type="OrthoDB" id="9804434at2"/>
<proteinExistence type="inferred from homology"/>
<keyword evidence="11" id="KW-1185">Reference proteome</keyword>
<feature type="binding site" evidence="8">
    <location>
        <position position="160"/>
    </location>
    <ligand>
        <name>substrate</name>
    </ligand>
</feature>
<evidence type="ECO:0000259" key="9">
    <source>
        <dbReference type="SMART" id="SM00359"/>
    </source>
</evidence>